<protein>
    <submittedName>
        <fullName evidence="3">Non-specific serine/threonine protein kinase</fullName>
    </submittedName>
</protein>
<dbReference type="EMBL" id="CAMXCT010006643">
    <property type="protein sequence ID" value="CAI4017560.1"/>
    <property type="molecule type" value="Genomic_DNA"/>
</dbReference>
<dbReference type="InterPro" id="IPR000073">
    <property type="entry name" value="AB_hydrolase_1"/>
</dbReference>
<evidence type="ECO:0000313" key="2">
    <source>
        <dbReference type="EMBL" id="CAI4017560.1"/>
    </source>
</evidence>
<dbReference type="AlphaFoldDB" id="A0A9P1GMI2"/>
<accession>A0A9P1GMI2</accession>
<feature type="domain" description="AB hydrolase-1" evidence="1">
    <location>
        <begin position="123"/>
        <end position="324"/>
    </location>
</feature>
<keyword evidence="3" id="KW-0723">Serine/threonine-protein kinase</keyword>
<gene>
    <name evidence="2" type="ORF">C1SCF055_LOCUS42196</name>
</gene>
<organism evidence="2">
    <name type="scientific">Cladocopium goreaui</name>
    <dbReference type="NCBI Taxonomy" id="2562237"/>
    <lineage>
        <taxon>Eukaryota</taxon>
        <taxon>Sar</taxon>
        <taxon>Alveolata</taxon>
        <taxon>Dinophyceae</taxon>
        <taxon>Suessiales</taxon>
        <taxon>Symbiodiniaceae</taxon>
        <taxon>Cladocopium</taxon>
    </lineage>
</organism>
<sequence length="385" mass="43426">MSQVWQVAAQGGLVVREAPELQSKEFDTKLSSDAFVEELEVTNECLHYQLLAGSGPECGWVNLKLDDQELLRCIIKARQESLDECRPPFFCAWYSGGFSPKDGEKLLAPLIEAVRDVGLKDAAIFHFPDAYGMTDEGREPWASYIDLLIEEIDKITGSSRPLILFGHSRGAAPATCVAYRQPERVRKVYIAACGAMQLGEATGWELLSHSFKQGGDRELLKWFSSLQPQNILLHRTAHETSDAEFEEQVQSSKFLSDMLQLMRCQYRDAMYPDPARDFGEMEVSIMAFSPLLDPSCQPEHCKDWGRLTNDFQLQTVNAGHMDCLQVQAVPILWDGVKLEPHCPFLSEGVEMHRTLQNFAQVQAKQRGEGVCELFARICKDLLQFL</sequence>
<name>A0A9P1GMI2_9DINO</name>
<evidence type="ECO:0000313" key="3">
    <source>
        <dbReference type="EMBL" id="CAL4804872.1"/>
    </source>
</evidence>
<dbReference type="Gene3D" id="3.40.50.1820">
    <property type="entry name" value="alpha/beta hydrolase"/>
    <property type="match status" value="1"/>
</dbReference>
<keyword evidence="4" id="KW-1185">Reference proteome</keyword>
<comment type="caution">
    <text evidence="2">The sequence shown here is derived from an EMBL/GenBank/DDBJ whole genome shotgun (WGS) entry which is preliminary data.</text>
</comment>
<dbReference type="Pfam" id="PF12697">
    <property type="entry name" value="Abhydrolase_6"/>
    <property type="match status" value="1"/>
</dbReference>
<proteinExistence type="predicted"/>
<dbReference type="GO" id="GO:0004674">
    <property type="term" value="F:protein serine/threonine kinase activity"/>
    <property type="evidence" value="ECO:0007669"/>
    <property type="project" value="UniProtKB-KW"/>
</dbReference>
<dbReference type="SUPFAM" id="SSF53474">
    <property type="entry name" value="alpha/beta-Hydrolases"/>
    <property type="match status" value="1"/>
</dbReference>
<dbReference type="EMBL" id="CAMXCT030006643">
    <property type="protein sequence ID" value="CAL4804872.1"/>
    <property type="molecule type" value="Genomic_DNA"/>
</dbReference>
<reference evidence="2" key="1">
    <citation type="submission" date="2022-10" db="EMBL/GenBank/DDBJ databases">
        <authorList>
            <person name="Chen Y."/>
            <person name="Dougan E. K."/>
            <person name="Chan C."/>
            <person name="Rhodes N."/>
            <person name="Thang M."/>
        </authorList>
    </citation>
    <scope>NUCLEOTIDE SEQUENCE</scope>
</reference>
<dbReference type="Proteomes" id="UP001152797">
    <property type="component" value="Unassembled WGS sequence"/>
</dbReference>
<dbReference type="InterPro" id="IPR029058">
    <property type="entry name" value="AB_hydrolase_fold"/>
</dbReference>
<dbReference type="EMBL" id="CAMXCT020006643">
    <property type="protein sequence ID" value="CAL1170935.1"/>
    <property type="molecule type" value="Genomic_DNA"/>
</dbReference>
<keyword evidence="3" id="KW-0418">Kinase</keyword>
<evidence type="ECO:0000313" key="4">
    <source>
        <dbReference type="Proteomes" id="UP001152797"/>
    </source>
</evidence>
<reference evidence="3 4" key="2">
    <citation type="submission" date="2024-05" db="EMBL/GenBank/DDBJ databases">
        <authorList>
            <person name="Chen Y."/>
            <person name="Shah S."/>
            <person name="Dougan E. K."/>
            <person name="Thang M."/>
            <person name="Chan C."/>
        </authorList>
    </citation>
    <scope>NUCLEOTIDE SEQUENCE [LARGE SCALE GENOMIC DNA]</scope>
</reference>
<dbReference type="OrthoDB" id="10390121at2759"/>
<keyword evidence="3" id="KW-0808">Transferase</keyword>
<evidence type="ECO:0000259" key="1">
    <source>
        <dbReference type="Pfam" id="PF12697"/>
    </source>
</evidence>